<reference evidence="2" key="1">
    <citation type="journal article" date="2012" name="Nat. Biotechnol.">
        <title>Reference genome sequence of the model plant Setaria.</title>
        <authorList>
            <person name="Bennetzen J.L."/>
            <person name="Schmutz J."/>
            <person name="Wang H."/>
            <person name="Percifield R."/>
            <person name="Hawkins J."/>
            <person name="Pontaroli A.C."/>
            <person name="Estep M."/>
            <person name="Feng L."/>
            <person name="Vaughn J.N."/>
            <person name="Grimwood J."/>
            <person name="Jenkins J."/>
            <person name="Barry K."/>
            <person name="Lindquist E."/>
            <person name="Hellsten U."/>
            <person name="Deshpande S."/>
            <person name="Wang X."/>
            <person name="Wu X."/>
            <person name="Mitros T."/>
            <person name="Triplett J."/>
            <person name="Yang X."/>
            <person name="Ye C.Y."/>
            <person name="Mauro-Herrera M."/>
            <person name="Wang L."/>
            <person name="Li P."/>
            <person name="Sharma M."/>
            <person name="Sharma R."/>
            <person name="Ronald P.C."/>
            <person name="Panaud O."/>
            <person name="Kellogg E.A."/>
            <person name="Brutnell T.P."/>
            <person name="Doust A.N."/>
            <person name="Tuskan G.A."/>
            <person name="Rokhsar D."/>
            <person name="Devos K.M."/>
        </authorList>
    </citation>
    <scope>NUCLEOTIDE SEQUENCE [LARGE SCALE GENOMIC DNA]</scope>
    <source>
        <strain evidence="2">cv. Yugu1</strain>
    </source>
</reference>
<dbReference type="EMBL" id="AGNK02000605">
    <property type="status" value="NOT_ANNOTATED_CDS"/>
    <property type="molecule type" value="Genomic_DNA"/>
</dbReference>
<reference evidence="1" key="2">
    <citation type="submission" date="2018-08" db="UniProtKB">
        <authorList>
            <consortium name="EnsemblPlants"/>
        </authorList>
    </citation>
    <scope>IDENTIFICATION</scope>
    <source>
        <strain evidence="1">Yugu1</strain>
    </source>
</reference>
<sequence length="71" mass="7791">MVPFVPSLITYTVIHSWSLEGLVRSTKRIEPHDSFAFGLPFSFSVSFGDCLPGVQLFVCYSGLLLLPANGK</sequence>
<dbReference type="EnsemblPlants" id="KQL32152">
    <property type="protein sequence ID" value="KQL32152"/>
    <property type="gene ID" value="SETIT_018934mg"/>
</dbReference>
<dbReference type="Proteomes" id="UP000004995">
    <property type="component" value="Unassembled WGS sequence"/>
</dbReference>
<evidence type="ECO:0000313" key="1">
    <source>
        <dbReference type="EnsemblPlants" id="KQL32152"/>
    </source>
</evidence>
<dbReference type="AlphaFoldDB" id="K3YXD8"/>
<dbReference type="InParanoid" id="K3YXD8"/>
<keyword evidence="2" id="KW-1185">Reference proteome</keyword>
<proteinExistence type="predicted"/>
<dbReference type="HOGENOM" id="CLU_2744822_0_0_1"/>
<name>K3YXD8_SETIT</name>
<organism evidence="1 2">
    <name type="scientific">Setaria italica</name>
    <name type="common">Foxtail millet</name>
    <name type="synonym">Panicum italicum</name>
    <dbReference type="NCBI Taxonomy" id="4555"/>
    <lineage>
        <taxon>Eukaryota</taxon>
        <taxon>Viridiplantae</taxon>
        <taxon>Streptophyta</taxon>
        <taxon>Embryophyta</taxon>
        <taxon>Tracheophyta</taxon>
        <taxon>Spermatophyta</taxon>
        <taxon>Magnoliopsida</taxon>
        <taxon>Liliopsida</taxon>
        <taxon>Poales</taxon>
        <taxon>Poaceae</taxon>
        <taxon>PACMAD clade</taxon>
        <taxon>Panicoideae</taxon>
        <taxon>Panicodae</taxon>
        <taxon>Paniceae</taxon>
        <taxon>Cenchrinae</taxon>
        <taxon>Setaria</taxon>
    </lineage>
</organism>
<dbReference type="Gramene" id="KQL32152">
    <property type="protein sequence ID" value="KQL32152"/>
    <property type="gene ID" value="SETIT_018934mg"/>
</dbReference>
<protein>
    <submittedName>
        <fullName evidence="1">Uncharacterized protein</fullName>
    </submittedName>
</protein>
<evidence type="ECO:0000313" key="2">
    <source>
        <dbReference type="Proteomes" id="UP000004995"/>
    </source>
</evidence>
<accession>K3YXD8</accession>